<name>A0A816GCD6_9BILA</name>
<dbReference type="OrthoDB" id="10053044at2759"/>
<dbReference type="EMBL" id="CAJNOQ010062076">
    <property type="protein sequence ID" value="CAF1673206.1"/>
    <property type="molecule type" value="Genomic_DNA"/>
</dbReference>
<evidence type="ECO:0000313" key="3">
    <source>
        <dbReference type="EMBL" id="CAF4653666.1"/>
    </source>
</evidence>
<reference evidence="2" key="1">
    <citation type="submission" date="2021-02" db="EMBL/GenBank/DDBJ databases">
        <authorList>
            <person name="Nowell W R."/>
        </authorList>
    </citation>
    <scope>NUCLEOTIDE SEQUENCE</scope>
</reference>
<feature type="region of interest" description="Disordered" evidence="1">
    <location>
        <begin position="31"/>
        <end position="58"/>
    </location>
</feature>
<protein>
    <submittedName>
        <fullName evidence="2">Uncharacterized protein</fullName>
    </submittedName>
</protein>
<sequence>AVRIAYYPDEQVKFNLFWGTEAHLSLQGQCRAQKSGTRKPERVNGNHLDNHPIENNNI</sequence>
<accession>A0A816GCD6</accession>
<dbReference type="Proteomes" id="UP000681722">
    <property type="component" value="Unassembled WGS sequence"/>
</dbReference>
<organism evidence="2 4">
    <name type="scientific">Didymodactylos carnosus</name>
    <dbReference type="NCBI Taxonomy" id="1234261"/>
    <lineage>
        <taxon>Eukaryota</taxon>
        <taxon>Metazoa</taxon>
        <taxon>Spiralia</taxon>
        <taxon>Gnathifera</taxon>
        <taxon>Rotifera</taxon>
        <taxon>Eurotatoria</taxon>
        <taxon>Bdelloidea</taxon>
        <taxon>Philodinida</taxon>
        <taxon>Philodinidae</taxon>
        <taxon>Didymodactylos</taxon>
    </lineage>
</organism>
<evidence type="ECO:0000256" key="1">
    <source>
        <dbReference type="SAM" id="MobiDB-lite"/>
    </source>
</evidence>
<gene>
    <name evidence="2" type="ORF">GPM918_LOCUS46387</name>
    <name evidence="3" type="ORF">SRO942_LOCUS50476</name>
</gene>
<comment type="caution">
    <text evidence="2">The sequence shown here is derived from an EMBL/GenBank/DDBJ whole genome shotgun (WGS) entry which is preliminary data.</text>
</comment>
<dbReference type="Proteomes" id="UP000663829">
    <property type="component" value="Unassembled WGS sequence"/>
</dbReference>
<feature type="compositionally biased region" description="Basic and acidic residues" evidence="1">
    <location>
        <begin position="38"/>
        <end position="52"/>
    </location>
</feature>
<evidence type="ECO:0000313" key="2">
    <source>
        <dbReference type="EMBL" id="CAF1673206.1"/>
    </source>
</evidence>
<keyword evidence="4" id="KW-1185">Reference proteome</keyword>
<feature type="non-terminal residue" evidence="2">
    <location>
        <position position="1"/>
    </location>
</feature>
<dbReference type="EMBL" id="CAJOBC010143470">
    <property type="protein sequence ID" value="CAF4653666.1"/>
    <property type="molecule type" value="Genomic_DNA"/>
</dbReference>
<proteinExistence type="predicted"/>
<dbReference type="AlphaFoldDB" id="A0A816GCD6"/>
<evidence type="ECO:0000313" key="4">
    <source>
        <dbReference type="Proteomes" id="UP000663829"/>
    </source>
</evidence>